<dbReference type="KEGG" id="rgu:A4W93_12660"/>
<dbReference type="EMBL" id="CP015118">
    <property type="protein sequence ID" value="ARN20678.1"/>
    <property type="molecule type" value="Genomic_DNA"/>
</dbReference>
<dbReference type="RefSeq" id="WP_085750957.1">
    <property type="nucleotide sequence ID" value="NZ_BSPR01000007.1"/>
</dbReference>
<accession>A0A1W6L937</accession>
<gene>
    <name evidence="1" type="ORF">A4W93_12660</name>
</gene>
<name>A0A1W6L937_9BURK</name>
<dbReference type="STRING" id="946333.A4W93_12660"/>
<dbReference type="Gene3D" id="2.30.110.20">
    <property type="entry name" value="Hcp1-like"/>
    <property type="match status" value="1"/>
</dbReference>
<reference evidence="1 2" key="1">
    <citation type="submission" date="2016-04" db="EMBL/GenBank/DDBJ databases">
        <title>Complete genome sequence of natural rubber-degrading, novel Gram-negative bacterium, Rhizobacter gummiphilus strain NS21.</title>
        <authorList>
            <person name="Tabata M."/>
            <person name="Kasai D."/>
            <person name="Fukuda M."/>
        </authorList>
    </citation>
    <scope>NUCLEOTIDE SEQUENCE [LARGE SCALE GENOMIC DNA]</scope>
    <source>
        <strain evidence="1 2">NS21</strain>
    </source>
</reference>
<dbReference type="InterPro" id="IPR053165">
    <property type="entry name" value="HSI-I_assembly_Hcp1"/>
</dbReference>
<dbReference type="SUPFAM" id="SSF141452">
    <property type="entry name" value="Hcp1-like"/>
    <property type="match status" value="1"/>
</dbReference>
<organism evidence="1 2">
    <name type="scientific">Piscinibacter gummiphilus</name>
    <dbReference type="NCBI Taxonomy" id="946333"/>
    <lineage>
        <taxon>Bacteria</taxon>
        <taxon>Pseudomonadati</taxon>
        <taxon>Pseudomonadota</taxon>
        <taxon>Betaproteobacteria</taxon>
        <taxon>Burkholderiales</taxon>
        <taxon>Sphaerotilaceae</taxon>
        <taxon>Piscinibacter</taxon>
    </lineage>
</organism>
<dbReference type="PANTHER" id="PTHR36152">
    <property type="entry name" value="CYTOPLASMIC PROTEIN-RELATED"/>
    <property type="match status" value="1"/>
</dbReference>
<evidence type="ECO:0000313" key="1">
    <source>
        <dbReference type="EMBL" id="ARN20678.1"/>
    </source>
</evidence>
<dbReference type="Pfam" id="PF05638">
    <property type="entry name" value="T6SS_HCP"/>
    <property type="match status" value="1"/>
</dbReference>
<keyword evidence="2" id="KW-1185">Reference proteome</keyword>
<dbReference type="PANTHER" id="PTHR36152:SF1">
    <property type="entry name" value="UBIQUITIN-LIKE DOMAIN-CONTAINING PROTEIN"/>
    <property type="match status" value="1"/>
</dbReference>
<dbReference type="InterPro" id="IPR036624">
    <property type="entry name" value="Hcp1-lik_sf"/>
</dbReference>
<dbReference type="OrthoDB" id="5066999at2"/>
<dbReference type="AlphaFoldDB" id="A0A1W6L937"/>
<sequence length="162" mass="17506">MSKADMFLKVDGTKQGPIKGESAEAGHIDEIELVGWEWGMDGNATAFGASTARTTLKELVIRKRVDSASTGLMSALRNNEVLKKAVLTVRKAGGSSPVSFLTITIEKARVVSHRLGSEKDDIPVLLEEVRLAFFKVQVEYRAQDKTGGGKGVNTFETEVLPA</sequence>
<dbReference type="Proteomes" id="UP000193427">
    <property type="component" value="Chromosome"/>
</dbReference>
<protein>
    <submittedName>
        <fullName evidence="1">Uncharacterized protein</fullName>
    </submittedName>
</protein>
<evidence type="ECO:0000313" key="2">
    <source>
        <dbReference type="Proteomes" id="UP000193427"/>
    </source>
</evidence>
<dbReference type="InterPro" id="IPR008514">
    <property type="entry name" value="T6SS_Hcp"/>
</dbReference>
<proteinExistence type="predicted"/>